<feature type="transmembrane region" description="Helical" evidence="7">
    <location>
        <begin position="12"/>
        <end position="37"/>
    </location>
</feature>
<dbReference type="PROSITE" id="PS00421">
    <property type="entry name" value="TM4_1"/>
    <property type="match status" value="1"/>
</dbReference>
<reference evidence="8" key="2">
    <citation type="submission" date="2025-08" db="UniProtKB">
        <authorList>
            <consortium name="Ensembl"/>
        </authorList>
    </citation>
    <scope>IDENTIFICATION</scope>
</reference>
<comment type="subcellular location">
    <subcellularLocation>
        <location evidence="1 7">Membrane</location>
        <topology evidence="1 7">Multi-pass membrane protein</topology>
    </subcellularLocation>
</comment>
<feature type="transmembrane region" description="Helical" evidence="7">
    <location>
        <begin position="57"/>
        <end position="78"/>
    </location>
</feature>
<gene>
    <name evidence="8" type="primary">LOC108918662</name>
</gene>
<dbReference type="PANTHER" id="PTHR19282">
    <property type="entry name" value="TETRASPANIN"/>
    <property type="match status" value="1"/>
</dbReference>
<dbReference type="InterPro" id="IPR008952">
    <property type="entry name" value="Tetraspanin_EC2_sf"/>
</dbReference>
<comment type="similarity">
    <text evidence="2 7">Belongs to the tetraspanin (TM4SF) family.</text>
</comment>
<dbReference type="GeneID" id="108918662"/>
<evidence type="ECO:0000313" key="8">
    <source>
        <dbReference type="Ensembl" id="ENSSFOP00015004900.1"/>
    </source>
</evidence>
<evidence type="ECO:0000256" key="6">
    <source>
        <dbReference type="PIRSR" id="PIRSR002419-1"/>
    </source>
</evidence>
<evidence type="ECO:0000256" key="5">
    <source>
        <dbReference type="ARBA" id="ARBA00023136"/>
    </source>
</evidence>
<evidence type="ECO:0000313" key="9">
    <source>
        <dbReference type="Proteomes" id="UP000694397"/>
    </source>
</evidence>
<reference evidence="8" key="3">
    <citation type="submission" date="2025-09" db="UniProtKB">
        <authorList>
            <consortium name="Ensembl"/>
        </authorList>
    </citation>
    <scope>IDENTIFICATION</scope>
</reference>
<dbReference type="Ensembl" id="ENSSFOT00015004977.2">
    <property type="protein sequence ID" value="ENSSFOP00015004900.1"/>
    <property type="gene ID" value="ENSSFOG00015003223.2"/>
</dbReference>
<feature type="transmembrane region" description="Helical" evidence="7">
    <location>
        <begin position="85"/>
        <end position="107"/>
    </location>
</feature>
<evidence type="ECO:0000256" key="2">
    <source>
        <dbReference type="ARBA" id="ARBA00006840"/>
    </source>
</evidence>
<keyword evidence="3 7" id="KW-0812">Transmembrane</keyword>
<sequence>MVSDGCVSFIKYFLFVFNLLFFFLGMLLFSMGFWIIVDVGSFLDLSPASIPFSPFGYFLVIGGSFTMSLGFFGCFGALKEAKCMLGMYFFFLTILLALEIIATVMGFTQKTMIQTKVEEHVLELIKSYGQNQSELQDFERIINHVQKEVHCCGWNQPADWMGAKMPCSCYFSSSSIVGNSSLWADISFSCNGSIPENCDHLGLNDTTCEKFSVGCKRHFEGWIKDNMMVVLGVLLAVIFTELTGMILSMYLYKSIVFDYCSVLRLSGFRAHLEKDTS</sequence>
<dbReference type="InterPro" id="IPR018499">
    <property type="entry name" value="Tetraspanin/Peripherin"/>
</dbReference>
<dbReference type="PRINTS" id="PR00259">
    <property type="entry name" value="TMFOUR"/>
</dbReference>
<keyword evidence="5 7" id="KW-0472">Membrane</keyword>
<dbReference type="Gene3D" id="1.10.1450.10">
    <property type="entry name" value="Tetraspanin"/>
    <property type="match status" value="1"/>
</dbReference>
<dbReference type="OrthoDB" id="438211at2759"/>
<keyword evidence="6" id="KW-1015">Disulfide bond</keyword>
<keyword evidence="9" id="KW-1185">Reference proteome</keyword>
<dbReference type="InterPro" id="IPR000301">
    <property type="entry name" value="Tetraspanin_animals"/>
</dbReference>
<reference evidence="8 9" key="1">
    <citation type="submission" date="2019-04" db="EMBL/GenBank/DDBJ databases">
        <authorList>
            <consortium name="Wellcome Sanger Institute Data Sharing"/>
        </authorList>
    </citation>
    <scope>NUCLEOTIDE SEQUENCE [LARGE SCALE GENOMIC DNA]</scope>
</reference>
<feature type="disulfide bond" evidence="6">
    <location>
        <begin position="152"/>
        <end position="169"/>
    </location>
</feature>
<dbReference type="InterPro" id="IPR018503">
    <property type="entry name" value="Tetraspanin_CS"/>
</dbReference>
<evidence type="ECO:0000256" key="1">
    <source>
        <dbReference type="ARBA" id="ARBA00004141"/>
    </source>
</evidence>
<keyword evidence="4 7" id="KW-1133">Transmembrane helix</keyword>
<organism evidence="8 9">
    <name type="scientific">Scleropages formosus</name>
    <name type="common">Asian bonytongue</name>
    <name type="synonym">Osteoglossum formosum</name>
    <dbReference type="NCBI Taxonomy" id="113540"/>
    <lineage>
        <taxon>Eukaryota</taxon>
        <taxon>Metazoa</taxon>
        <taxon>Chordata</taxon>
        <taxon>Craniata</taxon>
        <taxon>Vertebrata</taxon>
        <taxon>Euteleostomi</taxon>
        <taxon>Actinopterygii</taxon>
        <taxon>Neopterygii</taxon>
        <taxon>Teleostei</taxon>
        <taxon>Osteoglossocephala</taxon>
        <taxon>Osteoglossomorpha</taxon>
        <taxon>Osteoglossiformes</taxon>
        <taxon>Osteoglossidae</taxon>
        <taxon>Scleropages</taxon>
    </lineage>
</organism>
<feature type="transmembrane region" description="Helical" evidence="7">
    <location>
        <begin position="227"/>
        <end position="252"/>
    </location>
</feature>
<evidence type="ECO:0000256" key="3">
    <source>
        <dbReference type="ARBA" id="ARBA00022692"/>
    </source>
</evidence>
<evidence type="ECO:0000256" key="7">
    <source>
        <dbReference type="RuleBase" id="RU361218"/>
    </source>
</evidence>
<dbReference type="RefSeq" id="XP_018581655.1">
    <property type="nucleotide sequence ID" value="XM_018726139.2"/>
</dbReference>
<dbReference type="KEGG" id="sfm:108918662"/>
<dbReference type="PANTHER" id="PTHR19282:SF44">
    <property type="entry name" value="CD82 ANTIGEN"/>
    <property type="match status" value="1"/>
</dbReference>
<dbReference type="GO" id="GO:0005886">
    <property type="term" value="C:plasma membrane"/>
    <property type="evidence" value="ECO:0007669"/>
    <property type="project" value="TreeGrafter"/>
</dbReference>
<dbReference type="Proteomes" id="UP000694397">
    <property type="component" value="Chromosome 21"/>
</dbReference>
<protein>
    <recommendedName>
        <fullName evidence="7">Tetraspanin</fullName>
    </recommendedName>
</protein>
<dbReference type="AlphaFoldDB" id="A0A8C9R202"/>
<dbReference type="GeneTree" id="ENSGT00940000161485"/>
<dbReference type="SUPFAM" id="SSF48652">
    <property type="entry name" value="Tetraspanin"/>
    <property type="match status" value="1"/>
</dbReference>
<accession>A0A8C9R202</accession>
<proteinExistence type="inferred from homology"/>
<evidence type="ECO:0000256" key="4">
    <source>
        <dbReference type="ARBA" id="ARBA00022989"/>
    </source>
</evidence>
<name>A0A8C9R202_SCLFO</name>
<dbReference type="Pfam" id="PF00335">
    <property type="entry name" value="Tetraspanin"/>
    <property type="match status" value="1"/>
</dbReference>
<dbReference type="PIRSF" id="PIRSF002419">
    <property type="entry name" value="Tetraspanin"/>
    <property type="match status" value="1"/>
</dbReference>